<sequence>MAPIDTPEDVPKAREEAMYEVEDPDFDETVGSFKTNNPGGDRWQRVYIHISPKMSRFKKTVQMILCLHGWETPAKTQPMTLLIFSVKLNCHSSNFRFQSVRMWLAFDEDNKAVPPNTEKASPAIVGYAPFVRDEMWNESSEDIVEKNAYGGELGVEHMAAAKANTSKEKERSYTRKHFDRGSADPLVDAEQRLYMEQNKLTDYGVKPHFHLAVLLKRSHSQTDPAKPISFSGVFDMQAEAGFIHDFEQGARRLFRLGRQEDEAIYFDGETDRVTGREGAKISQRVDKERLGELLEGDHLSKLLDGDEAVGEKMLEGLEPLEPSGA</sequence>
<proteinExistence type="predicted"/>
<dbReference type="EMBL" id="ONZQ02000008">
    <property type="protein sequence ID" value="SPO03472.1"/>
    <property type="molecule type" value="Genomic_DNA"/>
</dbReference>
<accession>A0AAE8MZG0</accession>
<evidence type="ECO:0000313" key="1">
    <source>
        <dbReference type="EMBL" id="SPO03472.1"/>
    </source>
</evidence>
<gene>
    <name evidence="1" type="ORF">DNG_06155</name>
</gene>
<comment type="caution">
    <text evidence="1">The sequence shown here is derived from an EMBL/GenBank/DDBJ whole genome shotgun (WGS) entry which is preliminary data.</text>
</comment>
<evidence type="ECO:0000313" key="2">
    <source>
        <dbReference type="Proteomes" id="UP001187682"/>
    </source>
</evidence>
<protein>
    <submittedName>
        <fullName evidence="1">Uncharacterized protein</fullName>
    </submittedName>
</protein>
<name>A0AAE8MZG0_9PEZI</name>
<dbReference type="AlphaFoldDB" id="A0AAE8MZG0"/>
<organism evidence="1 2">
    <name type="scientific">Cephalotrichum gorgonifer</name>
    <dbReference type="NCBI Taxonomy" id="2041049"/>
    <lineage>
        <taxon>Eukaryota</taxon>
        <taxon>Fungi</taxon>
        <taxon>Dikarya</taxon>
        <taxon>Ascomycota</taxon>
        <taxon>Pezizomycotina</taxon>
        <taxon>Sordariomycetes</taxon>
        <taxon>Hypocreomycetidae</taxon>
        <taxon>Microascales</taxon>
        <taxon>Microascaceae</taxon>
        <taxon>Cephalotrichum</taxon>
    </lineage>
</organism>
<dbReference type="Proteomes" id="UP001187682">
    <property type="component" value="Unassembled WGS sequence"/>
</dbReference>
<reference evidence="1" key="1">
    <citation type="submission" date="2018-03" db="EMBL/GenBank/DDBJ databases">
        <authorList>
            <person name="Guldener U."/>
        </authorList>
    </citation>
    <scope>NUCLEOTIDE SEQUENCE</scope>
</reference>
<keyword evidence="2" id="KW-1185">Reference proteome</keyword>